<dbReference type="RefSeq" id="WP_072558867.1">
    <property type="nucleotide sequence ID" value="NZ_CP018154.1"/>
</dbReference>
<protein>
    <recommendedName>
        <fullName evidence="3">DUF1192 domain-containing protein</fullName>
    </recommendedName>
</protein>
<sequence>MDEDEFLRHDKSGALQKLILEDLDPLSQDELTIRIAILEKEILRCRDKKEKASDFRNIADAMFKKS</sequence>
<gene>
    <name evidence="1" type="ORF">LPB140_04690</name>
</gene>
<dbReference type="STRING" id="1913578.LPB140_04690"/>
<reference evidence="1 2" key="1">
    <citation type="submission" date="2016-11" db="EMBL/GenBank/DDBJ databases">
        <title>Sphingorhabdus sp. LPB0140, isolated from marine environment.</title>
        <authorList>
            <person name="Kim E."/>
            <person name="Yi H."/>
        </authorList>
    </citation>
    <scope>NUCLEOTIDE SEQUENCE [LARGE SCALE GENOMIC DNA]</scope>
    <source>
        <strain evidence="1 2">LPB0140</strain>
    </source>
</reference>
<accession>A0A1L3JAR7</accession>
<dbReference type="EMBL" id="CP018154">
    <property type="protein sequence ID" value="APG62216.1"/>
    <property type="molecule type" value="Genomic_DNA"/>
</dbReference>
<name>A0A1L3JAR7_9SPHN</name>
<dbReference type="OrthoDB" id="7173908at2"/>
<dbReference type="Proteomes" id="UP000242561">
    <property type="component" value="Chromosome"/>
</dbReference>
<dbReference type="AlphaFoldDB" id="A0A1L3JAR7"/>
<evidence type="ECO:0000313" key="2">
    <source>
        <dbReference type="Proteomes" id="UP000242561"/>
    </source>
</evidence>
<evidence type="ECO:0000313" key="1">
    <source>
        <dbReference type="EMBL" id="APG62216.1"/>
    </source>
</evidence>
<keyword evidence="2" id="KW-1185">Reference proteome</keyword>
<evidence type="ECO:0008006" key="3">
    <source>
        <dbReference type="Google" id="ProtNLM"/>
    </source>
</evidence>
<proteinExistence type="predicted"/>
<dbReference type="KEGG" id="sphl:LPB140_04690"/>
<organism evidence="1 2">
    <name type="scientific">Sphingorhabdus lutea</name>
    <dbReference type="NCBI Taxonomy" id="1913578"/>
    <lineage>
        <taxon>Bacteria</taxon>
        <taxon>Pseudomonadati</taxon>
        <taxon>Pseudomonadota</taxon>
        <taxon>Alphaproteobacteria</taxon>
        <taxon>Sphingomonadales</taxon>
        <taxon>Sphingomonadaceae</taxon>
        <taxon>Sphingorhabdus</taxon>
    </lineage>
</organism>
<dbReference type="InterPro" id="IPR009579">
    <property type="entry name" value="DUF1192"/>
</dbReference>
<dbReference type="Pfam" id="PF06698">
    <property type="entry name" value="DUF1192"/>
    <property type="match status" value="1"/>
</dbReference>